<feature type="region of interest" description="Disordered" evidence="1">
    <location>
        <begin position="33"/>
        <end position="67"/>
    </location>
</feature>
<dbReference type="Proteomes" id="UP000265520">
    <property type="component" value="Unassembled WGS sequence"/>
</dbReference>
<accession>A0A392SIH8</accession>
<evidence type="ECO:0000256" key="1">
    <source>
        <dbReference type="SAM" id="MobiDB-lite"/>
    </source>
</evidence>
<organism evidence="2 3">
    <name type="scientific">Trifolium medium</name>
    <dbReference type="NCBI Taxonomy" id="97028"/>
    <lineage>
        <taxon>Eukaryota</taxon>
        <taxon>Viridiplantae</taxon>
        <taxon>Streptophyta</taxon>
        <taxon>Embryophyta</taxon>
        <taxon>Tracheophyta</taxon>
        <taxon>Spermatophyta</taxon>
        <taxon>Magnoliopsida</taxon>
        <taxon>eudicotyledons</taxon>
        <taxon>Gunneridae</taxon>
        <taxon>Pentapetalae</taxon>
        <taxon>rosids</taxon>
        <taxon>fabids</taxon>
        <taxon>Fabales</taxon>
        <taxon>Fabaceae</taxon>
        <taxon>Papilionoideae</taxon>
        <taxon>50 kb inversion clade</taxon>
        <taxon>NPAAA clade</taxon>
        <taxon>Hologalegina</taxon>
        <taxon>IRL clade</taxon>
        <taxon>Trifolieae</taxon>
        <taxon>Trifolium</taxon>
    </lineage>
</organism>
<keyword evidence="3" id="KW-1185">Reference proteome</keyword>
<sequence length="103" mass="11682">DVLTEEDTDEIARAERPLGRTFFQRAVRELQAAQAAAAAAPPHQPPLPAAQQEQHQDPPHIPQQHHYSDFELGMAASMYEQYYKMNWGLPHYSPPLMAAVQDY</sequence>
<feature type="non-terminal residue" evidence="2">
    <location>
        <position position="1"/>
    </location>
</feature>
<dbReference type="EMBL" id="LXQA010383937">
    <property type="protein sequence ID" value="MCI48257.1"/>
    <property type="molecule type" value="Genomic_DNA"/>
</dbReference>
<feature type="non-terminal residue" evidence="2">
    <location>
        <position position="103"/>
    </location>
</feature>
<name>A0A392SIH8_9FABA</name>
<proteinExistence type="predicted"/>
<evidence type="ECO:0000313" key="3">
    <source>
        <dbReference type="Proteomes" id="UP000265520"/>
    </source>
</evidence>
<evidence type="ECO:0000313" key="2">
    <source>
        <dbReference type="EMBL" id="MCI48257.1"/>
    </source>
</evidence>
<comment type="caution">
    <text evidence="2">The sequence shown here is derived from an EMBL/GenBank/DDBJ whole genome shotgun (WGS) entry which is preliminary data.</text>
</comment>
<reference evidence="2 3" key="1">
    <citation type="journal article" date="2018" name="Front. Plant Sci.">
        <title>Red Clover (Trifolium pratense) and Zigzag Clover (T. medium) - A Picture of Genomic Similarities and Differences.</title>
        <authorList>
            <person name="Dluhosova J."/>
            <person name="Istvanek J."/>
            <person name="Nedelnik J."/>
            <person name="Repkova J."/>
        </authorList>
    </citation>
    <scope>NUCLEOTIDE SEQUENCE [LARGE SCALE GENOMIC DNA]</scope>
    <source>
        <strain evidence="3">cv. 10/8</strain>
        <tissue evidence="2">Leaf</tissue>
    </source>
</reference>
<protein>
    <submittedName>
        <fullName evidence="2">Uncharacterized protein</fullName>
    </submittedName>
</protein>
<dbReference type="AlphaFoldDB" id="A0A392SIH8"/>